<dbReference type="Proteomes" id="UP001519343">
    <property type="component" value="Unassembled WGS sequence"/>
</dbReference>
<dbReference type="InterPro" id="IPR006059">
    <property type="entry name" value="SBP"/>
</dbReference>
<proteinExistence type="predicted"/>
<dbReference type="RefSeq" id="WP_209809423.1">
    <property type="nucleotide sequence ID" value="NZ_JAGGKT010000002.1"/>
</dbReference>
<dbReference type="InterPro" id="IPR050490">
    <property type="entry name" value="Bact_solute-bd_prot1"/>
</dbReference>
<dbReference type="Pfam" id="PF01547">
    <property type="entry name" value="SBP_bac_1"/>
    <property type="match status" value="1"/>
</dbReference>
<dbReference type="SUPFAM" id="SSF53850">
    <property type="entry name" value="Periplasmic binding protein-like II"/>
    <property type="match status" value="1"/>
</dbReference>
<feature type="compositionally biased region" description="Low complexity" evidence="1">
    <location>
        <begin position="26"/>
        <end position="38"/>
    </location>
</feature>
<feature type="chain" id="PRO_5045599463" evidence="2">
    <location>
        <begin position="24"/>
        <end position="447"/>
    </location>
</feature>
<keyword evidence="4" id="KW-1185">Reference proteome</keyword>
<sequence length="447" mass="49989">MKLKRRYSLLVGFFLTSSLLLSACGSSGPSSSETNKSGTNNTKENSVEKQEKVVLDLWWSMSANNEEHKNHYAAIEKFNQEHPNIEVKPQSIPLEQAKDKIITSANAGNPPDVADVLNEWLVSYHRMGILPDLTEDINKWEEKEKIPQNIWDTLSVDGKIVAVPSELGIRAFLYHEDILKAAGVTEPPKTWDELLELSAKLKEQGVAPFGISGQSARAPQELIVYFWQSGTDIAHQMPDGKYRNLWAENPEELQKAVEVYKLYKTMLKDGVINKDSASWGYRELDTNFAQGRVATTVNGPWIKNYEAEQPESMKDVQIAAPPYNTVPATFMEVGSFATFEGSEHKKEAITFMTWWLSEETQKLVNPGRSPNTGVVQDGKWGEGFNKLLDQGRSFPGISMGGIIQPMIDSIQKSLLTEESPEEIALWLGEQINNSLKENGELSESPAK</sequence>
<accession>A0ABS4GM78</accession>
<dbReference type="Gene3D" id="3.40.190.10">
    <property type="entry name" value="Periplasmic binding protein-like II"/>
    <property type="match status" value="2"/>
</dbReference>
<dbReference type="PANTHER" id="PTHR43649">
    <property type="entry name" value="ARABINOSE-BINDING PROTEIN-RELATED"/>
    <property type="match status" value="1"/>
</dbReference>
<dbReference type="PROSITE" id="PS51257">
    <property type="entry name" value="PROKAR_LIPOPROTEIN"/>
    <property type="match status" value="1"/>
</dbReference>
<feature type="region of interest" description="Disordered" evidence="1">
    <location>
        <begin position="26"/>
        <end position="48"/>
    </location>
</feature>
<organism evidence="3 4">
    <name type="scientific">Ammoniphilus resinae</name>
    <dbReference type="NCBI Taxonomy" id="861532"/>
    <lineage>
        <taxon>Bacteria</taxon>
        <taxon>Bacillati</taxon>
        <taxon>Bacillota</taxon>
        <taxon>Bacilli</taxon>
        <taxon>Bacillales</taxon>
        <taxon>Paenibacillaceae</taxon>
        <taxon>Aneurinibacillus group</taxon>
        <taxon>Ammoniphilus</taxon>
    </lineage>
</organism>
<dbReference type="EMBL" id="JAGGKT010000002">
    <property type="protein sequence ID" value="MBP1931356.1"/>
    <property type="molecule type" value="Genomic_DNA"/>
</dbReference>
<name>A0ABS4GM78_9BACL</name>
<protein>
    <submittedName>
        <fullName evidence="3">ABC-type glycerol-3-phosphate transport system substrate-binding protein</fullName>
    </submittedName>
</protein>
<dbReference type="PANTHER" id="PTHR43649:SF12">
    <property type="entry name" value="DIACETYLCHITOBIOSE BINDING PROTEIN DASA"/>
    <property type="match status" value="1"/>
</dbReference>
<gene>
    <name evidence="3" type="ORF">J2Z37_001353</name>
</gene>
<feature type="signal peptide" evidence="2">
    <location>
        <begin position="1"/>
        <end position="23"/>
    </location>
</feature>
<dbReference type="CDD" id="cd13585">
    <property type="entry name" value="PBP2_TMBP_like"/>
    <property type="match status" value="1"/>
</dbReference>
<evidence type="ECO:0000313" key="3">
    <source>
        <dbReference type="EMBL" id="MBP1931356.1"/>
    </source>
</evidence>
<evidence type="ECO:0000313" key="4">
    <source>
        <dbReference type="Proteomes" id="UP001519343"/>
    </source>
</evidence>
<keyword evidence="2" id="KW-0732">Signal</keyword>
<evidence type="ECO:0000256" key="2">
    <source>
        <dbReference type="SAM" id="SignalP"/>
    </source>
</evidence>
<reference evidence="3 4" key="1">
    <citation type="submission" date="2021-03" db="EMBL/GenBank/DDBJ databases">
        <title>Genomic Encyclopedia of Type Strains, Phase IV (KMG-IV): sequencing the most valuable type-strain genomes for metagenomic binning, comparative biology and taxonomic classification.</title>
        <authorList>
            <person name="Goeker M."/>
        </authorList>
    </citation>
    <scope>NUCLEOTIDE SEQUENCE [LARGE SCALE GENOMIC DNA]</scope>
    <source>
        <strain evidence="3 4">DSM 24738</strain>
    </source>
</reference>
<comment type="caution">
    <text evidence="3">The sequence shown here is derived from an EMBL/GenBank/DDBJ whole genome shotgun (WGS) entry which is preliminary data.</text>
</comment>
<evidence type="ECO:0000256" key="1">
    <source>
        <dbReference type="SAM" id="MobiDB-lite"/>
    </source>
</evidence>